<feature type="domain" description="HAT C-terminal dimerisation" evidence="1">
    <location>
        <begin position="809"/>
        <end position="860"/>
    </location>
</feature>
<name>A0A6G0Y252_APHCR</name>
<dbReference type="SUPFAM" id="SSF53098">
    <property type="entry name" value="Ribonuclease H-like"/>
    <property type="match status" value="1"/>
</dbReference>
<dbReference type="Proteomes" id="UP000478052">
    <property type="component" value="Unassembled WGS sequence"/>
</dbReference>
<dbReference type="AlphaFoldDB" id="A0A6G0Y252"/>
<evidence type="ECO:0000313" key="3">
    <source>
        <dbReference type="EMBL" id="KAF0747931.1"/>
    </source>
</evidence>
<gene>
    <name evidence="3" type="ORF">FWK35_00024836</name>
</gene>
<keyword evidence="4" id="KW-1185">Reference proteome</keyword>
<comment type="caution">
    <text evidence="3">The sequence shown here is derived from an EMBL/GenBank/DDBJ whole genome shotgun (WGS) entry which is preliminary data.</text>
</comment>
<dbReference type="PANTHER" id="PTHR45749:SF21">
    <property type="entry name" value="DUF4371 DOMAIN-CONTAINING PROTEIN"/>
    <property type="match status" value="1"/>
</dbReference>
<dbReference type="GO" id="GO:0046983">
    <property type="term" value="F:protein dimerization activity"/>
    <property type="evidence" value="ECO:0007669"/>
    <property type="project" value="InterPro"/>
</dbReference>
<sequence>MSNNSNIAKFFKTTTSVKDQNPTCNQNEALNSQLLPENNSSTSCISDYTENTDGMCEEMSNSSSTSLLFSQNPMLTLKSPIKFTIGSMFSKFIPFIHIEMVFKKDPAGIPDSISHELLHYYVNLGSCQPSALELPLGMFPKKRDWNGMNRSFNEFFYNNSKIIPNNPPRRFWLSYSPSEDRVYCISCKLFGLPKAKNSNLASQGFGDWCNLSRKIAVHEHSLEHLQSEISRGLFIKSNRVNVDVQLTQYANRQVADNQQVVRAIVEVLHFVARQNIPLRGHSECQSSLNRGNFIEMLKVIAHHNTPLTVHLEKVNKMKKNRLTFMSHESQDQLLCIMSETVRSTILKNMKKAGLFSVIIDTTTDVSNQEQFSFVVRFVNENGKIEERLLALEIANDGTGHGLFDLFCRITSKYCIDWKKNLCAQAYDGATAMQGIYSGLRTLIQQQNPKAIYVWCFAHLLNLVVVDTCDSCVDTKNFLGDVQALVFFMKARKRISVFVECQKKLYNNKRVQRMKSFSDTRWTSHDRVLTVIFEKYKALVESLKLLSNSSDRVTASSSRTFLNTISEFKFILCLIFFKNIFNVTTPLSNYLQSRNIDFIEAFNLVNIAKENLMKLRSDDSFDDFLKTSKEYEKENKVVNCDFKEVRKRTKKKMAGENAVDEIQDSVCHNYKINTYYAALDQIITSINERFSQAKEIMKDLALLNPDRLLCKSQQLPLDSFEHIAPWIGVDESQLRTENMKMKNNISRLLNGMKLSSELHASNLNMDVENEISSSTEEEISDNETSEKDNVAAKISVTTIIELLFSYDLVSAFPNIYKAYKALATIPPSSATAERSFSKVKLIKTRLRSTMGQTRLESLMVLSCEKDIHVDMNEVIDTYARSSELLQKSLLFK</sequence>
<evidence type="ECO:0000259" key="2">
    <source>
        <dbReference type="Pfam" id="PF14291"/>
    </source>
</evidence>
<dbReference type="PANTHER" id="PTHR45749">
    <property type="match status" value="1"/>
</dbReference>
<protein>
    <submittedName>
        <fullName evidence="3">Zinc finger MYM-type protein 1-like</fullName>
    </submittedName>
</protein>
<dbReference type="InterPro" id="IPR008906">
    <property type="entry name" value="HATC_C_dom"/>
</dbReference>
<dbReference type="InterPro" id="IPR025398">
    <property type="entry name" value="DUF4371"/>
</dbReference>
<dbReference type="EMBL" id="VUJU01006663">
    <property type="protein sequence ID" value="KAF0747931.1"/>
    <property type="molecule type" value="Genomic_DNA"/>
</dbReference>
<feature type="domain" description="DUF4371" evidence="2">
    <location>
        <begin position="256"/>
        <end position="438"/>
    </location>
</feature>
<dbReference type="Pfam" id="PF05699">
    <property type="entry name" value="Dimer_Tnp_hAT"/>
    <property type="match status" value="1"/>
</dbReference>
<evidence type="ECO:0000313" key="4">
    <source>
        <dbReference type="Proteomes" id="UP000478052"/>
    </source>
</evidence>
<dbReference type="Pfam" id="PF14291">
    <property type="entry name" value="DUF4371"/>
    <property type="match status" value="1"/>
</dbReference>
<proteinExistence type="predicted"/>
<accession>A0A6G0Y252</accession>
<organism evidence="3 4">
    <name type="scientific">Aphis craccivora</name>
    <name type="common">Cowpea aphid</name>
    <dbReference type="NCBI Taxonomy" id="307492"/>
    <lineage>
        <taxon>Eukaryota</taxon>
        <taxon>Metazoa</taxon>
        <taxon>Ecdysozoa</taxon>
        <taxon>Arthropoda</taxon>
        <taxon>Hexapoda</taxon>
        <taxon>Insecta</taxon>
        <taxon>Pterygota</taxon>
        <taxon>Neoptera</taxon>
        <taxon>Paraneoptera</taxon>
        <taxon>Hemiptera</taxon>
        <taxon>Sternorrhyncha</taxon>
        <taxon>Aphidomorpha</taxon>
        <taxon>Aphidoidea</taxon>
        <taxon>Aphididae</taxon>
        <taxon>Aphidini</taxon>
        <taxon>Aphis</taxon>
        <taxon>Aphis</taxon>
    </lineage>
</organism>
<evidence type="ECO:0000259" key="1">
    <source>
        <dbReference type="Pfam" id="PF05699"/>
    </source>
</evidence>
<reference evidence="3 4" key="1">
    <citation type="submission" date="2019-08" db="EMBL/GenBank/DDBJ databases">
        <title>Whole genome of Aphis craccivora.</title>
        <authorList>
            <person name="Voronova N.V."/>
            <person name="Shulinski R.S."/>
            <person name="Bandarenka Y.V."/>
            <person name="Zhorov D.G."/>
            <person name="Warner D."/>
        </authorList>
    </citation>
    <scope>NUCLEOTIDE SEQUENCE [LARGE SCALE GENOMIC DNA]</scope>
    <source>
        <strain evidence="3">180601</strain>
        <tissue evidence="3">Whole Body</tissue>
    </source>
</reference>
<dbReference type="OrthoDB" id="6627721at2759"/>
<dbReference type="InterPro" id="IPR012337">
    <property type="entry name" value="RNaseH-like_sf"/>
</dbReference>